<reference evidence="1 2" key="1">
    <citation type="submission" date="2020-04" db="EMBL/GenBank/DDBJ databases">
        <title>Paraburkholderia sp. RP-4-7 isolated from soil.</title>
        <authorList>
            <person name="Dahal R.H."/>
        </authorList>
    </citation>
    <scope>NUCLEOTIDE SEQUENCE [LARGE SCALE GENOMIC DNA]</scope>
    <source>
        <strain evidence="1 2">RP-4-7</strain>
    </source>
</reference>
<comment type="caution">
    <text evidence="1">The sequence shown here is derived from an EMBL/GenBank/DDBJ whole genome shotgun (WGS) entry which is preliminary data.</text>
</comment>
<dbReference type="EMBL" id="JABBGJ010000001">
    <property type="protein sequence ID" value="NML96390.1"/>
    <property type="molecule type" value="Genomic_DNA"/>
</dbReference>
<protein>
    <submittedName>
        <fullName evidence="1">Uncharacterized protein</fullName>
    </submittedName>
</protein>
<gene>
    <name evidence="1" type="ORF">HHL24_00210</name>
</gene>
<keyword evidence="2" id="KW-1185">Reference proteome</keyword>
<proteinExistence type="predicted"/>
<organism evidence="1 2">
    <name type="scientific">Paraburkholderia polaris</name>
    <dbReference type="NCBI Taxonomy" id="2728848"/>
    <lineage>
        <taxon>Bacteria</taxon>
        <taxon>Pseudomonadati</taxon>
        <taxon>Pseudomonadota</taxon>
        <taxon>Betaproteobacteria</taxon>
        <taxon>Burkholderiales</taxon>
        <taxon>Burkholderiaceae</taxon>
        <taxon>Paraburkholderia</taxon>
    </lineage>
</organism>
<sequence>MYMQLSTGAVQALKSLDRIPDSGSEMPRSMADELLTRGLAYESRTGGVINMTAAGRQWLSWRAA</sequence>
<dbReference type="RefSeq" id="WP_169483378.1">
    <property type="nucleotide sequence ID" value="NZ_JABBGJ010000001.1"/>
</dbReference>
<dbReference type="Proteomes" id="UP000544134">
    <property type="component" value="Unassembled WGS sequence"/>
</dbReference>
<accession>A0A848I498</accession>
<name>A0A848I498_9BURK</name>
<evidence type="ECO:0000313" key="2">
    <source>
        <dbReference type="Proteomes" id="UP000544134"/>
    </source>
</evidence>
<evidence type="ECO:0000313" key="1">
    <source>
        <dbReference type="EMBL" id="NML96390.1"/>
    </source>
</evidence>
<dbReference type="AlphaFoldDB" id="A0A848I498"/>